<protein>
    <recommendedName>
        <fullName evidence="3">EGF-like domain-containing protein</fullName>
    </recommendedName>
</protein>
<evidence type="ECO:0000313" key="1">
    <source>
        <dbReference type="EMBL" id="CAL1541490.1"/>
    </source>
</evidence>
<dbReference type="AlphaFoldDB" id="A0AAV2I9I3"/>
<feature type="non-terminal residue" evidence="1">
    <location>
        <position position="93"/>
    </location>
</feature>
<accession>A0AAV2I9I3</accession>
<comment type="caution">
    <text evidence="1">The sequence shown here is derived from an EMBL/GenBank/DDBJ whole genome shotgun (WGS) entry which is preliminary data.</text>
</comment>
<dbReference type="Gene3D" id="2.10.25.10">
    <property type="entry name" value="Laminin"/>
    <property type="match status" value="1"/>
</dbReference>
<evidence type="ECO:0008006" key="3">
    <source>
        <dbReference type="Google" id="ProtNLM"/>
    </source>
</evidence>
<dbReference type="Proteomes" id="UP001497497">
    <property type="component" value="Unassembled WGS sequence"/>
</dbReference>
<dbReference type="EMBL" id="CAXITT010000436">
    <property type="protein sequence ID" value="CAL1541490.1"/>
    <property type="molecule type" value="Genomic_DNA"/>
</dbReference>
<reference evidence="1 2" key="1">
    <citation type="submission" date="2024-04" db="EMBL/GenBank/DDBJ databases">
        <authorList>
            <consortium name="Genoscope - CEA"/>
            <person name="William W."/>
        </authorList>
    </citation>
    <scope>NUCLEOTIDE SEQUENCE [LARGE SCALE GENOMIC DNA]</scope>
</reference>
<organism evidence="1 2">
    <name type="scientific">Lymnaea stagnalis</name>
    <name type="common">Great pond snail</name>
    <name type="synonym">Helix stagnalis</name>
    <dbReference type="NCBI Taxonomy" id="6523"/>
    <lineage>
        <taxon>Eukaryota</taxon>
        <taxon>Metazoa</taxon>
        <taxon>Spiralia</taxon>
        <taxon>Lophotrochozoa</taxon>
        <taxon>Mollusca</taxon>
        <taxon>Gastropoda</taxon>
        <taxon>Heterobranchia</taxon>
        <taxon>Euthyneura</taxon>
        <taxon>Panpulmonata</taxon>
        <taxon>Hygrophila</taxon>
        <taxon>Lymnaeoidea</taxon>
        <taxon>Lymnaeidae</taxon>
        <taxon>Lymnaea</taxon>
    </lineage>
</organism>
<sequence>MSFLGNRCPSGYTGKQCDILCHCKNNSCDLNGHCTNKTHCDIGWFGPACQYRNTAVGLNQLLTDNNETTCYKSGNKSINGKLKVPLVFTWARI</sequence>
<gene>
    <name evidence="1" type="ORF">GSLYS_00015096001</name>
</gene>
<name>A0AAV2I9I3_LYMST</name>
<keyword evidence="2" id="KW-1185">Reference proteome</keyword>
<evidence type="ECO:0000313" key="2">
    <source>
        <dbReference type="Proteomes" id="UP001497497"/>
    </source>
</evidence>
<proteinExistence type="predicted"/>